<organism evidence="3 4">
    <name type="scientific">Plectosphaerella cucumerina</name>
    <dbReference type="NCBI Taxonomy" id="40658"/>
    <lineage>
        <taxon>Eukaryota</taxon>
        <taxon>Fungi</taxon>
        <taxon>Dikarya</taxon>
        <taxon>Ascomycota</taxon>
        <taxon>Pezizomycotina</taxon>
        <taxon>Sordariomycetes</taxon>
        <taxon>Hypocreomycetidae</taxon>
        <taxon>Glomerellales</taxon>
        <taxon>Plectosphaerellaceae</taxon>
        <taxon>Plectosphaerella</taxon>
    </lineage>
</organism>
<name>A0A8K0X1K2_9PEZI</name>
<dbReference type="Gene3D" id="3.40.50.300">
    <property type="entry name" value="P-loop containing nucleotide triphosphate hydrolases"/>
    <property type="match status" value="1"/>
</dbReference>
<feature type="domain" description="Nephrocystin 3-like N-terminal" evidence="2">
    <location>
        <begin position="192"/>
        <end position="372"/>
    </location>
</feature>
<accession>A0A8K0X1K2</accession>
<dbReference type="InterPro" id="IPR056884">
    <property type="entry name" value="NPHP3-like_N"/>
</dbReference>
<reference evidence="3" key="1">
    <citation type="journal article" date="2021" name="Nat. Commun.">
        <title>Genetic determinants of endophytism in the Arabidopsis root mycobiome.</title>
        <authorList>
            <person name="Mesny F."/>
            <person name="Miyauchi S."/>
            <person name="Thiergart T."/>
            <person name="Pickel B."/>
            <person name="Atanasova L."/>
            <person name="Karlsson M."/>
            <person name="Huettel B."/>
            <person name="Barry K.W."/>
            <person name="Haridas S."/>
            <person name="Chen C."/>
            <person name="Bauer D."/>
            <person name="Andreopoulos W."/>
            <person name="Pangilinan J."/>
            <person name="LaButti K."/>
            <person name="Riley R."/>
            <person name="Lipzen A."/>
            <person name="Clum A."/>
            <person name="Drula E."/>
            <person name="Henrissat B."/>
            <person name="Kohler A."/>
            <person name="Grigoriev I.V."/>
            <person name="Martin F.M."/>
            <person name="Hacquard S."/>
        </authorList>
    </citation>
    <scope>NUCLEOTIDE SEQUENCE</scope>
    <source>
        <strain evidence="3">MPI-CAGE-AT-0016</strain>
    </source>
</reference>
<dbReference type="InterPro" id="IPR027417">
    <property type="entry name" value="P-loop_NTPase"/>
</dbReference>
<proteinExistence type="predicted"/>
<dbReference type="Proteomes" id="UP000813385">
    <property type="component" value="Unassembled WGS sequence"/>
</dbReference>
<keyword evidence="4" id="KW-1185">Reference proteome</keyword>
<dbReference type="OrthoDB" id="4849308at2759"/>
<dbReference type="Pfam" id="PF24883">
    <property type="entry name" value="NPHP3_N"/>
    <property type="match status" value="1"/>
</dbReference>
<gene>
    <name evidence="3" type="ORF">B0T11DRAFT_119960</name>
</gene>
<sequence length="430" mass="48276">MAEAVGIAAAAAQFAELLFKAAKLAHDIQAASDSAHMTRRILQLESFAAIARNFAKSSLEDDPITADIIQGYTSTVTSLIEKLSQLRINSADGRRERTKKAMRSLLEKDDIEALFEQLQKDSIALLLHRSLKPNENSVSNVTEALNQVLDARLEYAKPNSDAGKKFLDGIFVSDPRDDRNALIGRKGRHVRGTCAWVTQTPQFRSWHSTDAPSPGLILEGGPGQGKSMMAIFLTRQLEELAKESDNESVIYFFCDNSNARQNNALLIFRCLIWQLCRLRPELLLHGTKELRDRGNNVRHLLEPPSIGVETLWRIFRSMIMDEKAGTISCVIDGLDECDEESIFLVLDKLHELAATEESDSIKYSFRFIILSRPHVAGQKLPQLGVTLPKVRLDHDWKKNVHSDIKTFIDRQVDDLASASPDNHWPALLRE</sequence>
<dbReference type="EMBL" id="JAGPXD010000005">
    <property type="protein sequence ID" value="KAH7353693.1"/>
    <property type="molecule type" value="Genomic_DNA"/>
</dbReference>
<keyword evidence="1" id="KW-0677">Repeat</keyword>
<evidence type="ECO:0000313" key="4">
    <source>
        <dbReference type="Proteomes" id="UP000813385"/>
    </source>
</evidence>
<evidence type="ECO:0000313" key="3">
    <source>
        <dbReference type="EMBL" id="KAH7353693.1"/>
    </source>
</evidence>
<dbReference type="AlphaFoldDB" id="A0A8K0X1K2"/>
<evidence type="ECO:0000259" key="2">
    <source>
        <dbReference type="Pfam" id="PF24883"/>
    </source>
</evidence>
<protein>
    <recommendedName>
        <fullName evidence="2">Nephrocystin 3-like N-terminal domain-containing protein</fullName>
    </recommendedName>
</protein>
<evidence type="ECO:0000256" key="1">
    <source>
        <dbReference type="ARBA" id="ARBA00022737"/>
    </source>
</evidence>
<comment type="caution">
    <text evidence="3">The sequence shown here is derived from an EMBL/GenBank/DDBJ whole genome shotgun (WGS) entry which is preliminary data.</text>
</comment>
<dbReference type="PANTHER" id="PTHR10039">
    <property type="entry name" value="AMELOGENIN"/>
    <property type="match status" value="1"/>
</dbReference>